<evidence type="ECO:0000313" key="1">
    <source>
        <dbReference type="EMBL" id="MDP5276024.1"/>
    </source>
</evidence>
<dbReference type="RefSeq" id="WP_305993332.1">
    <property type="nucleotide sequence ID" value="NZ_JAVAMP010000011.1"/>
</dbReference>
<reference evidence="1 2" key="1">
    <citation type="submission" date="2023-08" db="EMBL/GenBank/DDBJ databases">
        <authorList>
            <person name="Park J.-S."/>
        </authorList>
    </citation>
    <scope>NUCLEOTIDE SEQUENCE [LARGE SCALE GENOMIC DNA]</scope>
    <source>
        <strain evidence="1 2">2205SS18-9</strain>
    </source>
</reference>
<name>A0ABT9J331_9BACL</name>
<gene>
    <name evidence="1" type="ORF">Q5Y73_18145</name>
</gene>
<proteinExistence type="predicted"/>
<dbReference type="EMBL" id="JAVAMP010000011">
    <property type="protein sequence ID" value="MDP5276024.1"/>
    <property type="molecule type" value="Genomic_DNA"/>
</dbReference>
<dbReference type="Proteomes" id="UP001231941">
    <property type="component" value="Unassembled WGS sequence"/>
</dbReference>
<accession>A0ABT9J331</accession>
<protein>
    <submittedName>
        <fullName evidence="1">Uncharacterized protein</fullName>
    </submittedName>
</protein>
<sequence>MYSEHLIRGNSYQVIDINNEKELIRIKTEQGKLCWFPQHLFNLNGEEVVCLLDWKFDDEVTDDPLETNWIEISLNMNDGV</sequence>
<comment type="caution">
    <text evidence="1">The sequence shown here is derived from an EMBL/GenBank/DDBJ whole genome shotgun (WGS) entry which is preliminary data.</text>
</comment>
<keyword evidence="2" id="KW-1185">Reference proteome</keyword>
<evidence type="ECO:0000313" key="2">
    <source>
        <dbReference type="Proteomes" id="UP001231941"/>
    </source>
</evidence>
<organism evidence="1 2">
    <name type="scientific">Chengkuizengella axinellae</name>
    <dbReference type="NCBI Taxonomy" id="3064388"/>
    <lineage>
        <taxon>Bacteria</taxon>
        <taxon>Bacillati</taxon>
        <taxon>Bacillota</taxon>
        <taxon>Bacilli</taxon>
        <taxon>Bacillales</taxon>
        <taxon>Paenibacillaceae</taxon>
        <taxon>Chengkuizengella</taxon>
    </lineage>
</organism>